<dbReference type="InterPro" id="IPR035093">
    <property type="entry name" value="RelE/ParE_toxin_dom_sf"/>
</dbReference>
<evidence type="ECO:0000313" key="2">
    <source>
        <dbReference type="EMBL" id="WPL16127.1"/>
    </source>
</evidence>
<keyword evidence="1" id="KW-1277">Toxin-antitoxin system</keyword>
<reference evidence="2 3" key="1">
    <citation type="journal article" date="2023" name="Microorganisms">
        <title>Thiorhodovibrio frisius and Trv. litoralis spp. nov., Two Novel Members from a Clade of Fastidious Purple Sulfur Bacteria That Exhibit Unique Red-Shifted Light-Harvesting Capabilities.</title>
        <authorList>
            <person name="Methner A."/>
            <person name="Kuzyk S.B."/>
            <person name="Petersen J."/>
            <person name="Bauer S."/>
            <person name="Brinkmann H."/>
            <person name="Sichau K."/>
            <person name="Wanner G."/>
            <person name="Wolf J."/>
            <person name="Neumann-Schaal M."/>
            <person name="Henke P."/>
            <person name="Tank M."/>
            <person name="Sproer C."/>
            <person name="Bunk B."/>
            <person name="Overmann J."/>
        </authorList>
    </citation>
    <scope>NUCLEOTIDE SEQUENCE [LARGE SCALE GENOMIC DNA]</scope>
    <source>
        <strain evidence="2 3">DSM 6702</strain>
    </source>
</reference>
<dbReference type="Pfam" id="PF05016">
    <property type="entry name" value="ParE_toxin"/>
    <property type="match status" value="1"/>
</dbReference>
<dbReference type="InterPro" id="IPR007712">
    <property type="entry name" value="RelE/ParE_toxin"/>
</dbReference>
<name>A0ABZ0S560_9GAMM</name>
<dbReference type="Gene3D" id="3.30.2310.20">
    <property type="entry name" value="RelE-like"/>
    <property type="match status" value="1"/>
</dbReference>
<dbReference type="Proteomes" id="UP001432180">
    <property type="component" value="Chromosome"/>
</dbReference>
<gene>
    <name evidence="2" type="ORF">Thiowin_01074</name>
</gene>
<evidence type="ECO:0000256" key="1">
    <source>
        <dbReference type="ARBA" id="ARBA00022649"/>
    </source>
</evidence>
<proteinExistence type="predicted"/>
<accession>A0ABZ0S560</accession>
<organism evidence="2 3">
    <name type="scientific">Thiorhodovibrio winogradskyi</name>
    <dbReference type="NCBI Taxonomy" id="77007"/>
    <lineage>
        <taxon>Bacteria</taxon>
        <taxon>Pseudomonadati</taxon>
        <taxon>Pseudomonadota</taxon>
        <taxon>Gammaproteobacteria</taxon>
        <taxon>Chromatiales</taxon>
        <taxon>Chromatiaceae</taxon>
        <taxon>Thiorhodovibrio</taxon>
    </lineage>
</organism>
<evidence type="ECO:0000313" key="3">
    <source>
        <dbReference type="Proteomes" id="UP001432180"/>
    </source>
</evidence>
<sequence length="112" mass="12787">MMSCWRVRLSEPAESEFFAILRWMTEHFGKQQARVYDSTLLAALKVLIEGPGVLGSIARSELGPKISTLHIARNRRKGRHFILHRAHEVDQQIEVLPILHDSTDLARHIPPS</sequence>
<dbReference type="EMBL" id="CP121472">
    <property type="protein sequence ID" value="WPL16127.1"/>
    <property type="molecule type" value="Genomic_DNA"/>
</dbReference>
<dbReference type="RefSeq" id="WP_328986675.1">
    <property type="nucleotide sequence ID" value="NZ_CP121472.1"/>
</dbReference>
<protein>
    <submittedName>
        <fullName evidence="2">Plasmid stabilization system protein</fullName>
    </submittedName>
</protein>
<keyword evidence="3" id="KW-1185">Reference proteome</keyword>